<dbReference type="InterPro" id="IPR010559">
    <property type="entry name" value="Sig_transdc_His_kin_internal"/>
</dbReference>
<feature type="transmembrane region" description="Helical" evidence="1">
    <location>
        <begin position="116"/>
        <end position="135"/>
    </location>
</feature>
<keyword evidence="1" id="KW-0472">Membrane</keyword>
<dbReference type="RefSeq" id="WP_301812373.1">
    <property type="nucleotide sequence ID" value="NZ_JAUJZH010000015.1"/>
</dbReference>
<keyword evidence="1" id="KW-0812">Transmembrane</keyword>
<evidence type="ECO:0000259" key="2">
    <source>
        <dbReference type="Pfam" id="PF06580"/>
    </source>
</evidence>
<keyword evidence="3" id="KW-0418">Kinase</keyword>
<dbReference type="SUPFAM" id="SSF55874">
    <property type="entry name" value="ATPase domain of HSP90 chaperone/DNA topoisomerase II/histidine kinase"/>
    <property type="match status" value="1"/>
</dbReference>
<keyword evidence="3" id="KW-0808">Transferase</keyword>
<accession>A0ABT8S8I0</accession>
<dbReference type="EMBL" id="JAUKVY010000015">
    <property type="protein sequence ID" value="MDO1534604.1"/>
    <property type="molecule type" value="Genomic_DNA"/>
</dbReference>
<keyword evidence="1" id="KW-1133">Transmembrane helix</keyword>
<feature type="domain" description="Signal transduction histidine kinase internal region" evidence="2">
    <location>
        <begin position="156"/>
        <end position="235"/>
    </location>
</feature>
<feature type="transmembrane region" description="Helical" evidence="1">
    <location>
        <begin position="36"/>
        <end position="57"/>
    </location>
</feature>
<sequence length="352" mass="38212">MKIHWLSVGRHFLQVLAFCCVVAVLTTAIWPSKGYLMQVSYALSVGLVVWAVIEFGRHLVDERHCHTDSTGGHGWPKGWRGLLLAVVGIGCGFLVGDRVGDRLFGYTNVSTPRDNTISLVITVVASAAAIFYFHARGKAAALTAKIATAERDAGEAKLKLLETQLEPHMLFNTLANLRALITVDPPRAVEMLDHLNSYLRVTLAASRVTAHPLAREFERLRDYLELMSVRMGPRLRFALDLPDALRDLPVPPLLLQPLVENSIRHGLEPKVEGGEIRIRALRENRAADGLPQIRIEILDTGVGLGAAPPSDGGGFGVTQVRERLATVYGARGSLNLEATAAGGTLATVVFPT</sequence>
<keyword evidence="4" id="KW-1185">Reference proteome</keyword>
<dbReference type="Gene3D" id="3.30.565.10">
    <property type="entry name" value="Histidine kinase-like ATPase, C-terminal domain"/>
    <property type="match status" value="1"/>
</dbReference>
<reference evidence="3" key="1">
    <citation type="submission" date="2023-06" db="EMBL/GenBank/DDBJ databases">
        <authorList>
            <person name="Jiang Y."/>
            <person name="Liu Q."/>
        </authorList>
    </citation>
    <scope>NUCLEOTIDE SEQUENCE</scope>
    <source>
        <strain evidence="3">CGMCC 1.12090</strain>
    </source>
</reference>
<protein>
    <submittedName>
        <fullName evidence="3">Histidine kinase</fullName>
    </submittedName>
</protein>
<dbReference type="InterPro" id="IPR050640">
    <property type="entry name" value="Bact_2-comp_sensor_kinase"/>
</dbReference>
<dbReference type="Pfam" id="PF06580">
    <property type="entry name" value="His_kinase"/>
    <property type="match status" value="1"/>
</dbReference>
<evidence type="ECO:0000313" key="4">
    <source>
        <dbReference type="Proteomes" id="UP001169027"/>
    </source>
</evidence>
<dbReference type="PANTHER" id="PTHR34220:SF9">
    <property type="entry name" value="SIGNAL TRANSDUCTION HISTIDINE KINASE INTERNAL REGION DOMAIN-CONTAINING PROTEIN"/>
    <property type="match status" value="1"/>
</dbReference>
<comment type="caution">
    <text evidence="3">The sequence shown here is derived from an EMBL/GenBank/DDBJ whole genome shotgun (WGS) entry which is preliminary data.</text>
</comment>
<dbReference type="GO" id="GO:0016301">
    <property type="term" value="F:kinase activity"/>
    <property type="evidence" value="ECO:0007669"/>
    <property type="project" value="UniProtKB-KW"/>
</dbReference>
<gene>
    <name evidence="3" type="ORF">Q2T77_20140</name>
</gene>
<dbReference type="PANTHER" id="PTHR34220">
    <property type="entry name" value="SENSOR HISTIDINE KINASE YPDA"/>
    <property type="match status" value="1"/>
</dbReference>
<proteinExistence type="predicted"/>
<organism evidence="3 4">
    <name type="scientific">Variovorax ginsengisoli</name>
    <dbReference type="NCBI Taxonomy" id="363844"/>
    <lineage>
        <taxon>Bacteria</taxon>
        <taxon>Pseudomonadati</taxon>
        <taxon>Pseudomonadota</taxon>
        <taxon>Betaproteobacteria</taxon>
        <taxon>Burkholderiales</taxon>
        <taxon>Comamonadaceae</taxon>
        <taxon>Variovorax</taxon>
    </lineage>
</organism>
<evidence type="ECO:0000313" key="3">
    <source>
        <dbReference type="EMBL" id="MDO1534604.1"/>
    </source>
</evidence>
<evidence type="ECO:0000256" key="1">
    <source>
        <dbReference type="SAM" id="Phobius"/>
    </source>
</evidence>
<feature type="transmembrane region" description="Helical" evidence="1">
    <location>
        <begin position="12"/>
        <end position="30"/>
    </location>
</feature>
<feature type="transmembrane region" description="Helical" evidence="1">
    <location>
        <begin position="78"/>
        <end position="96"/>
    </location>
</feature>
<name>A0ABT8S8I0_9BURK</name>
<dbReference type="Proteomes" id="UP001169027">
    <property type="component" value="Unassembled WGS sequence"/>
</dbReference>
<dbReference type="InterPro" id="IPR036890">
    <property type="entry name" value="HATPase_C_sf"/>
</dbReference>